<proteinExistence type="predicted"/>
<dbReference type="GO" id="GO:0016757">
    <property type="term" value="F:glycosyltransferase activity"/>
    <property type="evidence" value="ECO:0007669"/>
    <property type="project" value="InterPro"/>
</dbReference>
<accession>A0A1H6RFF7</accession>
<dbReference type="EMBL" id="FNXY01000002">
    <property type="protein sequence ID" value="SEI52034.1"/>
    <property type="molecule type" value="Genomic_DNA"/>
</dbReference>
<gene>
    <name evidence="3" type="ORF">SAMN04487995_1107</name>
</gene>
<name>A0A1H6RFF7_9BACT</name>
<evidence type="ECO:0000313" key="4">
    <source>
        <dbReference type="Proteomes" id="UP000199532"/>
    </source>
</evidence>
<dbReference type="GO" id="GO:0009103">
    <property type="term" value="P:lipopolysaccharide biosynthetic process"/>
    <property type="evidence" value="ECO:0007669"/>
    <property type="project" value="TreeGrafter"/>
</dbReference>
<sequence>MIKKKLFIVEQYLSWKGHYRQYFENLISNDFFYIYCSSKKQSYPNSTFLEAEEKDFRTFTDFIKGRFLDSFKAYSKLVDEKPSVAHLLEFEPFSFFYLLLFKRNHIPLLIITIHSIERMRYANKLKDAISYLQRLVYQYTLRKAAMMGATFVTHYEHHRNQLISLIGNKYVKAIYVINYPCPEVSHNNNQTKNNSTAKFLIYGQIREDKGIFEFLSNSKTLDLNITIAGKIHDPRILNLNHPNLEIINKFITDEELIDLVRSHSFMLLPYLETYTGGAGTLKDSIAYGLPIVASDIPIFKEVIQRENLGFIFKEVNEIKAFSDITDSNKYDILKSNCLTYAQKYNWENMRQQYFHLYEMCISKSSDRQPT</sequence>
<dbReference type="Gene3D" id="3.40.50.2000">
    <property type="entry name" value="Glycogen Phosphorylase B"/>
    <property type="match status" value="2"/>
</dbReference>
<dbReference type="AlphaFoldDB" id="A0A1H6RFF7"/>
<dbReference type="OrthoDB" id="9792269at2"/>
<evidence type="ECO:0000259" key="2">
    <source>
        <dbReference type="Pfam" id="PF00534"/>
    </source>
</evidence>
<evidence type="ECO:0000256" key="1">
    <source>
        <dbReference type="ARBA" id="ARBA00022679"/>
    </source>
</evidence>
<dbReference type="PANTHER" id="PTHR46401">
    <property type="entry name" value="GLYCOSYLTRANSFERASE WBBK-RELATED"/>
    <property type="match status" value="1"/>
</dbReference>
<dbReference type="Proteomes" id="UP000199532">
    <property type="component" value="Unassembled WGS sequence"/>
</dbReference>
<evidence type="ECO:0000313" key="3">
    <source>
        <dbReference type="EMBL" id="SEI52034.1"/>
    </source>
</evidence>
<dbReference type="RefSeq" id="WP_090333103.1">
    <property type="nucleotide sequence ID" value="NZ_FNXY01000002.1"/>
</dbReference>
<dbReference type="InterPro" id="IPR001296">
    <property type="entry name" value="Glyco_trans_1"/>
</dbReference>
<dbReference type="CDD" id="cd03801">
    <property type="entry name" value="GT4_PimA-like"/>
    <property type="match status" value="1"/>
</dbReference>
<dbReference type="PANTHER" id="PTHR46401:SF2">
    <property type="entry name" value="GLYCOSYLTRANSFERASE WBBK-RELATED"/>
    <property type="match status" value="1"/>
</dbReference>
<keyword evidence="1 3" id="KW-0808">Transferase</keyword>
<feature type="domain" description="Glycosyl transferase family 1" evidence="2">
    <location>
        <begin position="189"/>
        <end position="323"/>
    </location>
</feature>
<keyword evidence="4" id="KW-1185">Reference proteome</keyword>
<reference evidence="3 4" key="1">
    <citation type="submission" date="2016-10" db="EMBL/GenBank/DDBJ databases">
        <authorList>
            <person name="de Groot N.N."/>
        </authorList>
    </citation>
    <scope>NUCLEOTIDE SEQUENCE [LARGE SCALE GENOMIC DNA]</scope>
    <source>
        <strain evidence="3 4">DSM 19938</strain>
    </source>
</reference>
<dbReference type="SUPFAM" id="SSF53756">
    <property type="entry name" value="UDP-Glycosyltransferase/glycogen phosphorylase"/>
    <property type="match status" value="1"/>
</dbReference>
<organism evidence="3 4">
    <name type="scientific">Dyadobacter koreensis</name>
    <dbReference type="NCBI Taxonomy" id="408657"/>
    <lineage>
        <taxon>Bacteria</taxon>
        <taxon>Pseudomonadati</taxon>
        <taxon>Bacteroidota</taxon>
        <taxon>Cytophagia</taxon>
        <taxon>Cytophagales</taxon>
        <taxon>Spirosomataceae</taxon>
        <taxon>Dyadobacter</taxon>
    </lineage>
</organism>
<protein>
    <submittedName>
        <fullName evidence="3">Glycosyltransferase involved in cell wall bisynthesis</fullName>
    </submittedName>
</protein>
<dbReference type="STRING" id="408657.SAMN04487995_1107"/>
<dbReference type="Pfam" id="PF00534">
    <property type="entry name" value="Glycos_transf_1"/>
    <property type="match status" value="1"/>
</dbReference>